<organism evidence="2 3">
    <name type="scientific">Roseateles paludis</name>
    <dbReference type="NCBI Taxonomy" id="3145238"/>
    <lineage>
        <taxon>Bacteria</taxon>
        <taxon>Pseudomonadati</taxon>
        <taxon>Pseudomonadota</taxon>
        <taxon>Betaproteobacteria</taxon>
        <taxon>Burkholderiales</taxon>
        <taxon>Sphaerotilaceae</taxon>
        <taxon>Roseateles</taxon>
    </lineage>
</organism>
<feature type="region of interest" description="Disordered" evidence="1">
    <location>
        <begin position="1"/>
        <end position="61"/>
    </location>
</feature>
<evidence type="ECO:0000313" key="2">
    <source>
        <dbReference type="EMBL" id="MEO3690153.1"/>
    </source>
</evidence>
<comment type="caution">
    <text evidence="2">The sequence shown here is derived from an EMBL/GenBank/DDBJ whole genome shotgun (WGS) entry which is preliminary data.</text>
</comment>
<sequence>MAAPKKPGESTGSQGGIYQQVGPQGGKQPNYAAVPDNRPLPPTTKPGHAWAPVKVTPNSKR</sequence>
<dbReference type="RefSeq" id="WP_347702986.1">
    <property type="nucleotide sequence ID" value="NZ_JBDPZD010000001.1"/>
</dbReference>
<keyword evidence="3" id="KW-1185">Reference proteome</keyword>
<dbReference type="EMBL" id="JBDPZD010000001">
    <property type="protein sequence ID" value="MEO3690153.1"/>
    <property type="molecule type" value="Genomic_DNA"/>
</dbReference>
<dbReference type="Proteomes" id="UP001495147">
    <property type="component" value="Unassembled WGS sequence"/>
</dbReference>
<reference evidence="2 3" key="1">
    <citation type="submission" date="2024-05" db="EMBL/GenBank/DDBJ databases">
        <title>Roseateles sp. DJS-2-20 16S ribosomal RNA gene Genome sequencing and assembly.</title>
        <authorList>
            <person name="Woo H."/>
        </authorList>
    </citation>
    <scope>NUCLEOTIDE SEQUENCE [LARGE SCALE GENOMIC DNA]</scope>
    <source>
        <strain evidence="2 3">DJS-2-20</strain>
    </source>
</reference>
<proteinExistence type="predicted"/>
<accession>A0ABV0FW61</accession>
<protein>
    <recommendedName>
        <fullName evidence="4">YjzC family protein</fullName>
    </recommendedName>
</protein>
<evidence type="ECO:0008006" key="4">
    <source>
        <dbReference type="Google" id="ProtNLM"/>
    </source>
</evidence>
<gene>
    <name evidence="2" type="ORF">ABDJ85_01645</name>
</gene>
<evidence type="ECO:0000256" key="1">
    <source>
        <dbReference type="SAM" id="MobiDB-lite"/>
    </source>
</evidence>
<evidence type="ECO:0000313" key="3">
    <source>
        <dbReference type="Proteomes" id="UP001495147"/>
    </source>
</evidence>
<name>A0ABV0FW61_9BURK</name>